<accession>A0AAV4PHF4</accession>
<sequence length="73" mass="8235">MTRGETFLAGTDSGEIQVLALLMGRAMSPDWGKFAECTQRCRQRNTFGERKDLHIGGNRYRKVIERVTCWAGG</sequence>
<organism evidence="1 2">
    <name type="scientific">Caerostris darwini</name>
    <dbReference type="NCBI Taxonomy" id="1538125"/>
    <lineage>
        <taxon>Eukaryota</taxon>
        <taxon>Metazoa</taxon>
        <taxon>Ecdysozoa</taxon>
        <taxon>Arthropoda</taxon>
        <taxon>Chelicerata</taxon>
        <taxon>Arachnida</taxon>
        <taxon>Araneae</taxon>
        <taxon>Araneomorphae</taxon>
        <taxon>Entelegynae</taxon>
        <taxon>Araneoidea</taxon>
        <taxon>Araneidae</taxon>
        <taxon>Caerostris</taxon>
    </lineage>
</organism>
<protein>
    <submittedName>
        <fullName evidence="1">Uncharacterized protein</fullName>
    </submittedName>
</protein>
<comment type="caution">
    <text evidence="1">The sequence shown here is derived from an EMBL/GenBank/DDBJ whole genome shotgun (WGS) entry which is preliminary data.</text>
</comment>
<dbReference type="Proteomes" id="UP001054837">
    <property type="component" value="Unassembled WGS sequence"/>
</dbReference>
<dbReference type="EMBL" id="BPLQ01002914">
    <property type="protein sequence ID" value="GIX96418.1"/>
    <property type="molecule type" value="Genomic_DNA"/>
</dbReference>
<name>A0AAV4PHF4_9ARAC</name>
<gene>
    <name evidence="1" type="ORF">CDAR_113941</name>
</gene>
<dbReference type="AlphaFoldDB" id="A0AAV4PHF4"/>
<keyword evidence="2" id="KW-1185">Reference proteome</keyword>
<evidence type="ECO:0000313" key="2">
    <source>
        <dbReference type="Proteomes" id="UP001054837"/>
    </source>
</evidence>
<evidence type="ECO:0000313" key="1">
    <source>
        <dbReference type="EMBL" id="GIX96418.1"/>
    </source>
</evidence>
<proteinExistence type="predicted"/>
<reference evidence="1 2" key="1">
    <citation type="submission" date="2021-06" db="EMBL/GenBank/DDBJ databases">
        <title>Caerostris darwini draft genome.</title>
        <authorList>
            <person name="Kono N."/>
            <person name="Arakawa K."/>
        </authorList>
    </citation>
    <scope>NUCLEOTIDE SEQUENCE [LARGE SCALE GENOMIC DNA]</scope>
</reference>